<feature type="signal peptide" evidence="2">
    <location>
        <begin position="1"/>
        <end position="16"/>
    </location>
</feature>
<evidence type="ECO:0000256" key="1">
    <source>
        <dbReference type="SAM" id="MobiDB-lite"/>
    </source>
</evidence>
<comment type="caution">
    <text evidence="3">The sequence shown here is derived from an EMBL/GenBank/DDBJ whole genome shotgun (WGS) entry which is preliminary data.</text>
</comment>
<keyword evidence="2" id="KW-0732">Signal</keyword>
<name>A0A9P4GGI5_9PLEO</name>
<keyword evidence="4" id="KW-1185">Reference proteome</keyword>
<sequence>MKIFSVILSFVLLVAALPSRELQEFGAVEGNQLSPAVGGQPGQMYCFSQIITELRKFPSRSRRAQSPDSKRLPSQSPRGLPRAFLLPTSLRHSTLTISRCRSTNDPPSILQPAIPDRRTVLPWMQATFCASELLPRIWGLDLRF</sequence>
<feature type="compositionally biased region" description="Polar residues" evidence="1">
    <location>
        <begin position="64"/>
        <end position="77"/>
    </location>
</feature>
<protein>
    <submittedName>
        <fullName evidence="3">Uncharacterized protein</fullName>
    </submittedName>
</protein>
<dbReference type="Proteomes" id="UP000800039">
    <property type="component" value="Unassembled WGS sequence"/>
</dbReference>
<dbReference type="GeneID" id="63843747"/>
<accession>A0A9P4GGI5</accession>
<dbReference type="RefSeq" id="XP_040787587.1">
    <property type="nucleotide sequence ID" value="XM_040926496.1"/>
</dbReference>
<organism evidence="3 4">
    <name type="scientific">Cucurbitaria berberidis CBS 394.84</name>
    <dbReference type="NCBI Taxonomy" id="1168544"/>
    <lineage>
        <taxon>Eukaryota</taxon>
        <taxon>Fungi</taxon>
        <taxon>Dikarya</taxon>
        <taxon>Ascomycota</taxon>
        <taxon>Pezizomycotina</taxon>
        <taxon>Dothideomycetes</taxon>
        <taxon>Pleosporomycetidae</taxon>
        <taxon>Pleosporales</taxon>
        <taxon>Pleosporineae</taxon>
        <taxon>Cucurbitariaceae</taxon>
        <taxon>Cucurbitaria</taxon>
    </lineage>
</organism>
<dbReference type="EMBL" id="ML976616">
    <property type="protein sequence ID" value="KAF1845024.1"/>
    <property type="molecule type" value="Genomic_DNA"/>
</dbReference>
<evidence type="ECO:0000256" key="2">
    <source>
        <dbReference type="SAM" id="SignalP"/>
    </source>
</evidence>
<feature type="chain" id="PRO_5040225971" evidence="2">
    <location>
        <begin position="17"/>
        <end position="144"/>
    </location>
</feature>
<dbReference type="AlphaFoldDB" id="A0A9P4GGI5"/>
<gene>
    <name evidence="3" type="ORF">K460DRAFT_101851</name>
</gene>
<reference evidence="3" key="1">
    <citation type="submission" date="2020-01" db="EMBL/GenBank/DDBJ databases">
        <authorList>
            <consortium name="DOE Joint Genome Institute"/>
            <person name="Haridas S."/>
            <person name="Albert R."/>
            <person name="Binder M."/>
            <person name="Bloem J."/>
            <person name="Labutti K."/>
            <person name="Salamov A."/>
            <person name="Andreopoulos B."/>
            <person name="Baker S.E."/>
            <person name="Barry K."/>
            <person name="Bills G."/>
            <person name="Bluhm B.H."/>
            <person name="Cannon C."/>
            <person name="Castanera R."/>
            <person name="Culley D.E."/>
            <person name="Daum C."/>
            <person name="Ezra D."/>
            <person name="Gonzalez J.B."/>
            <person name="Henrissat B."/>
            <person name="Kuo A."/>
            <person name="Liang C."/>
            <person name="Lipzen A."/>
            <person name="Lutzoni F."/>
            <person name="Magnuson J."/>
            <person name="Mondo S."/>
            <person name="Nolan M."/>
            <person name="Ohm R."/>
            <person name="Pangilinan J."/>
            <person name="Park H.-J."/>
            <person name="Ramirez L."/>
            <person name="Alfaro M."/>
            <person name="Sun H."/>
            <person name="Tritt A."/>
            <person name="Yoshinaga Y."/>
            <person name="Zwiers L.-H."/>
            <person name="Turgeon B.G."/>
            <person name="Goodwin S.B."/>
            <person name="Spatafora J.W."/>
            <person name="Crous P.W."/>
            <person name="Grigoriev I.V."/>
        </authorList>
    </citation>
    <scope>NUCLEOTIDE SEQUENCE</scope>
    <source>
        <strain evidence="3">CBS 394.84</strain>
    </source>
</reference>
<evidence type="ECO:0000313" key="3">
    <source>
        <dbReference type="EMBL" id="KAF1845024.1"/>
    </source>
</evidence>
<proteinExistence type="predicted"/>
<feature type="region of interest" description="Disordered" evidence="1">
    <location>
        <begin position="58"/>
        <end position="81"/>
    </location>
</feature>
<evidence type="ECO:0000313" key="4">
    <source>
        <dbReference type="Proteomes" id="UP000800039"/>
    </source>
</evidence>